<dbReference type="SUPFAM" id="SSF82693">
    <property type="entry name" value="Multidrug efflux transporter AcrB pore domain, PN1, PN2, PC1 and PC2 subdomains"/>
    <property type="match status" value="2"/>
</dbReference>
<sequence>MTRVVDWLAARARMMMVFIAVSIGAGMLAYLGLPKEGAPDIDVPVLYVSVPLPGVSATDSERLLVKPLEQELRGLEGLKQMTGIASQDHAGVLLEFEFGWDKAAVLADVRDRVDRAQAEFPDDAEVAVINEVNLSQFPILVISLSGEVPERALLRLGKDLQRAVEAVPAVLEAELAGHRDEMIEVLIDPLKMESYGVTAADLLSIVDRNNRLVAAGQVESGSAEFAVTLPGAFENPAEVGNLPVKVKGDRVVRLFDIGEVRRTFEDAEGRARYNGEPAISLQVSKRVGENIIDTVRTVRGVVESEIAAWPPALQSAVNVDFSMDESARVLDMVGQLESSVMTAVLLVMMVVLATLGFRSAVLVGIAIPCSFLLTFALMAVLGMTVNNMTMFGLILAVGMLVDGAIVVVEYADKRISEGVGPMTAYTEAARRMFWPITASTATTLCAFLPMLFWPGMPGEFMGQLPVTLIFVLSASLIVALLYLPVMGGVAGRISRLLGRIVPQRKAAPAPGVQPYRRTPFGRFIAAIVLRPLGPWLALGVAGAALAGVFTWYGAANNGTEFFVKTDPERAIVYVRARGNLGVDVRDRLVRSVEERVAGVPGVASVFSFSGTGGLAAKSGAEGPPDAIGQVQLELAPWAERGSGDPIIEEIKRRVASVPGVIAELSEQQDGPQQGKPIQLELRSNNWAELHAAADIARAKFETMPGLINIDDTRPLPGIEWQVTVDRATAGRFGADVANVGPIVQLVTRGATLDTFRPDDSDDELDIRVRFPAQDRSLGTLDTLKMPTALGLVPVSNFVERNAVPKLGEIQRRDGERFFMVRAGVDADTSEIARIEELERWIAEENPFPPAVATRFTGDREEQQESMAFLGMAFAGALGLMFVILLAQFNSLYNAVLVLSAVVMSVAGVLVGMIVMGQTFSIIMTGTGIVALAGIVVNNNIILIDTFQEFSRRMPQLEAIVRTAEARIRPVLLTTVTTMAGLAPMMFAASLDFSEGRIMQGAPTALWWVQLATAVVFGLGIATFLTLIVTPAALAARVWVTHGVGVGLRLGWHLALAAIWPAHRAHPYLADWRLRTALARKAETEIIWDEPPRVSRRIVRAAE</sequence>
<name>A0A8J7M463_9RHOB</name>
<dbReference type="Gene3D" id="3.30.70.1440">
    <property type="entry name" value="Multidrug efflux transporter AcrB pore domain"/>
    <property type="match status" value="1"/>
</dbReference>
<keyword evidence="3" id="KW-1185">Reference proteome</keyword>
<feature type="transmembrane region" description="Helical" evidence="1">
    <location>
        <begin position="532"/>
        <end position="554"/>
    </location>
</feature>
<dbReference type="PANTHER" id="PTHR32063:SF0">
    <property type="entry name" value="SWARMING MOTILITY PROTEIN SWRC"/>
    <property type="match status" value="1"/>
</dbReference>
<proteinExistence type="predicted"/>
<feature type="transmembrane region" description="Helical" evidence="1">
    <location>
        <begin position="362"/>
        <end position="384"/>
    </location>
</feature>
<keyword evidence="1" id="KW-0472">Membrane</keyword>
<dbReference type="Gene3D" id="3.30.70.1430">
    <property type="entry name" value="Multidrug efflux transporter AcrB pore domain"/>
    <property type="match status" value="2"/>
</dbReference>
<dbReference type="SUPFAM" id="SSF82866">
    <property type="entry name" value="Multidrug efflux transporter AcrB transmembrane domain"/>
    <property type="match status" value="2"/>
</dbReference>
<feature type="transmembrane region" description="Helical" evidence="1">
    <location>
        <begin position="866"/>
        <end position="886"/>
    </location>
</feature>
<dbReference type="InterPro" id="IPR027463">
    <property type="entry name" value="AcrB_DN_DC_subdom"/>
</dbReference>
<dbReference type="EMBL" id="JAEHHL010000001">
    <property type="protein sequence ID" value="MBK0397815.1"/>
    <property type="molecule type" value="Genomic_DNA"/>
</dbReference>
<feature type="transmembrane region" description="Helical" evidence="1">
    <location>
        <begin position="432"/>
        <end position="452"/>
    </location>
</feature>
<feature type="transmembrane region" description="Helical" evidence="1">
    <location>
        <begin position="921"/>
        <end position="946"/>
    </location>
</feature>
<accession>A0A8J7M463</accession>
<dbReference type="Gene3D" id="1.20.1640.10">
    <property type="entry name" value="Multidrug efflux transporter AcrB transmembrane domain"/>
    <property type="match status" value="2"/>
</dbReference>
<feature type="transmembrane region" description="Helical" evidence="1">
    <location>
        <begin position="338"/>
        <end position="355"/>
    </location>
</feature>
<feature type="transmembrane region" description="Helical" evidence="1">
    <location>
        <begin position="967"/>
        <end position="986"/>
    </location>
</feature>
<dbReference type="GO" id="GO:0005886">
    <property type="term" value="C:plasma membrane"/>
    <property type="evidence" value="ECO:0007669"/>
    <property type="project" value="TreeGrafter"/>
</dbReference>
<feature type="transmembrane region" description="Helical" evidence="1">
    <location>
        <begin position="893"/>
        <end position="915"/>
    </location>
</feature>
<dbReference type="RefSeq" id="WP_200606017.1">
    <property type="nucleotide sequence ID" value="NZ_JAEHHL010000001.1"/>
</dbReference>
<reference evidence="2" key="1">
    <citation type="submission" date="2020-12" db="EMBL/GenBank/DDBJ databases">
        <title>Bacterial taxonomy.</title>
        <authorList>
            <person name="Pan X."/>
        </authorList>
    </citation>
    <scope>NUCLEOTIDE SEQUENCE</scope>
    <source>
        <strain evidence="2">M0105</strain>
    </source>
</reference>
<dbReference type="AlphaFoldDB" id="A0A8J7M463"/>
<dbReference type="Gene3D" id="3.30.2090.10">
    <property type="entry name" value="Multidrug efflux transporter AcrB TolC docking domain, DN and DC subdomains"/>
    <property type="match status" value="2"/>
</dbReference>
<feature type="transmembrane region" description="Helical" evidence="1">
    <location>
        <begin position="12"/>
        <end position="33"/>
    </location>
</feature>
<feature type="transmembrane region" description="Helical" evidence="1">
    <location>
        <begin position="1006"/>
        <end position="1028"/>
    </location>
</feature>
<dbReference type="GO" id="GO:0042910">
    <property type="term" value="F:xenobiotic transmembrane transporter activity"/>
    <property type="evidence" value="ECO:0007669"/>
    <property type="project" value="TreeGrafter"/>
</dbReference>
<evidence type="ECO:0000313" key="2">
    <source>
        <dbReference type="EMBL" id="MBK0397815.1"/>
    </source>
</evidence>
<evidence type="ECO:0000313" key="3">
    <source>
        <dbReference type="Proteomes" id="UP000655420"/>
    </source>
</evidence>
<evidence type="ECO:0000256" key="1">
    <source>
        <dbReference type="SAM" id="Phobius"/>
    </source>
</evidence>
<comment type="caution">
    <text evidence="2">The sequence shown here is derived from an EMBL/GenBank/DDBJ whole genome shotgun (WGS) entry which is preliminary data.</text>
</comment>
<feature type="transmembrane region" description="Helical" evidence="1">
    <location>
        <begin position="464"/>
        <end position="485"/>
    </location>
</feature>
<gene>
    <name evidence="2" type="ORF">H0I76_01315</name>
</gene>
<dbReference type="InterPro" id="IPR001036">
    <property type="entry name" value="Acrflvin-R"/>
</dbReference>
<dbReference type="Gene3D" id="3.30.70.1320">
    <property type="entry name" value="Multidrug efflux transporter AcrB pore domain like"/>
    <property type="match status" value="1"/>
</dbReference>
<dbReference type="PRINTS" id="PR00702">
    <property type="entry name" value="ACRIFLAVINRP"/>
</dbReference>
<organism evidence="2 3">
    <name type="scientific">Thermohalobaculum xanthum</name>
    <dbReference type="NCBI Taxonomy" id="2753746"/>
    <lineage>
        <taxon>Bacteria</taxon>
        <taxon>Pseudomonadati</taxon>
        <taxon>Pseudomonadota</taxon>
        <taxon>Alphaproteobacteria</taxon>
        <taxon>Rhodobacterales</taxon>
        <taxon>Paracoccaceae</taxon>
        <taxon>Thermohalobaculum</taxon>
    </lineage>
</organism>
<keyword evidence="1" id="KW-0812">Transmembrane</keyword>
<dbReference type="SUPFAM" id="SSF82714">
    <property type="entry name" value="Multidrug efflux transporter AcrB TolC docking domain, DN and DC subdomains"/>
    <property type="match status" value="1"/>
</dbReference>
<feature type="transmembrane region" description="Helical" evidence="1">
    <location>
        <begin position="390"/>
        <end position="411"/>
    </location>
</feature>
<dbReference type="Pfam" id="PF00873">
    <property type="entry name" value="ACR_tran"/>
    <property type="match status" value="1"/>
</dbReference>
<protein>
    <submittedName>
        <fullName evidence="2">Efflux RND transporter permease subunit</fullName>
    </submittedName>
</protein>
<dbReference type="Proteomes" id="UP000655420">
    <property type="component" value="Unassembled WGS sequence"/>
</dbReference>
<keyword evidence="1" id="KW-1133">Transmembrane helix</keyword>
<dbReference type="PANTHER" id="PTHR32063">
    <property type="match status" value="1"/>
</dbReference>